<dbReference type="EMBL" id="CAEZSO010000086">
    <property type="protein sequence ID" value="CAB4543132.1"/>
    <property type="molecule type" value="Genomic_DNA"/>
</dbReference>
<protein>
    <submittedName>
        <fullName evidence="1">Unannotated protein</fullName>
    </submittedName>
</protein>
<dbReference type="Gene3D" id="2.60.120.10">
    <property type="entry name" value="Jelly Rolls"/>
    <property type="match status" value="1"/>
</dbReference>
<proteinExistence type="predicted"/>
<dbReference type="InterPro" id="IPR011051">
    <property type="entry name" value="RmlC_Cupin_sf"/>
</dbReference>
<reference evidence="1" key="1">
    <citation type="submission" date="2020-05" db="EMBL/GenBank/DDBJ databases">
        <authorList>
            <person name="Chiriac C."/>
            <person name="Salcher M."/>
            <person name="Ghai R."/>
            <person name="Kavagutti S V."/>
        </authorList>
    </citation>
    <scope>NUCLEOTIDE SEQUENCE</scope>
</reference>
<dbReference type="AlphaFoldDB" id="A0A6J6BVP0"/>
<accession>A0A6J6BVP0</accession>
<dbReference type="InterPro" id="IPR028013">
    <property type="entry name" value="DUF4437"/>
</dbReference>
<name>A0A6J6BVP0_9ZZZZ</name>
<dbReference type="SUPFAM" id="SSF51182">
    <property type="entry name" value="RmlC-like cupins"/>
    <property type="match status" value="2"/>
</dbReference>
<evidence type="ECO:0000313" key="1">
    <source>
        <dbReference type="EMBL" id="CAB4543132.1"/>
    </source>
</evidence>
<sequence length="365" mass="40911">MRPHVEVIQDTDYIWHKAELYGGEGEARERRLSVDEEDGSSSLTIEFITDWGRPGGVHHADTEWYVLNGEMNYGGKTFTAGGYVQVPKGVVADYIKFTAGTTVLHFREYGDAGYDIGAERWSTCRPDEQVTTEQTTDRDFDPVPTAGPMPGLVIKYLHVDATTGFYSRLVRANEGWADHRLAHHPCYEEAYQTSGLMTYNFGTITEGSYFFRPARVKHGHFVSMDGGAVWLLRSDGELTNWYTQNEWVRWGGDAVNYGKAEHWTKSTFDLATRPTWRTEHDLTILNNSVEFQLSQGAKAAPYLPWGFGEDHSAAGFDLSKYTSADNVLTAGPTQELQIYPDAPEPIISSLPVRSKSHGDWDGDGM</sequence>
<dbReference type="InterPro" id="IPR014710">
    <property type="entry name" value="RmlC-like_jellyroll"/>
</dbReference>
<gene>
    <name evidence="1" type="ORF">UFOPK1446_00519</name>
</gene>
<dbReference type="Pfam" id="PF14499">
    <property type="entry name" value="DUF4437"/>
    <property type="match status" value="1"/>
</dbReference>
<organism evidence="1">
    <name type="scientific">freshwater metagenome</name>
    <dbReference type="NCBI Taxonomy" id="449393"/>
    <lineage>
        <taxon>unclassified sequences</taxon>
        <taxon>metagenomes</taxon>
        <taxon>ecological metagenomes</taxon>
    </lineage>
</organism>